<dbReference type="PROSITE" id="PS50104">
    <property type="entry name" value="TIR"/>
    <property type="match status" value="1"/>
</dbReference>
<keyword evidence="2 5" id="KW-0378">Hydrolase</keyword>
<evidence type="ECO:0000256" key="2">
    <source>
        <dbReference type="ARBA" id="ARBA00022801"/>
    </source>
</evidence>
<dbReference type="PROSITE" id="PS50240">
    <property type="entry name" value="TRYPSIN_DOM"/>
    <property type="match status" value="1"/>
</dbReference>
<dbReference type="SMART" id="SM00020">
    <property type="entry name" value="Tryp_SPc"/>
    <property type="match status" value="1"/>
</dbReference>
<evidence type="ECO:0000313" key="9">
    <source>
        <dbReference type="Proteomes" id="UP001145742"/>
    </source>
</evidence>
<dbReference type="InterPro" id="IPR001314">
    <property type="entry name" value="Peptidase_S1A"/>
</dbReference>
<feature type="domain" description="Peptidase S1" evidence="7">
    <location>
        <begin position="140"/>
        <end position="368"/>
    </location>
</feature>
<dbReference type="PANTHER" id="PTHR24271:SF51">
    <property type="entry name" value="GRANZYME M"/>
    <property type="match status" value="1"/>
</dbReference>
<proteinExistence type="predicted"/>
<keyword evidence="9" id="KW-1185">Reference proteome</keyword>
<dbReference type="InterPro" id="IPR033116">
    <property type="entry name" value="TRYPSIN_SER"/>
</dbReference>
<dbReference type="Pfam" id="PF13676">
    <property type="entry name" value="TIR_2"/>
    <property type="match status" value="1"/>
</dbReference>
<dbReference type="InterPro" id="IPR035897">
    <property type="entry name" value="Toll_tir_struct_dom_sf"/>
</dbReference>
<evidence type="ECO:0000259" key="7">
    <source>
        <dbReference type="PROSITE" id="PS50240"/>
    </source>
</evidence>
<dbReference type="Pfam" id="PF00089">
    <property type="entry name" value="Trypsin"/>
    <property type="match status" value="1"/>
</dbReference>
<comment type="caution">
    <text evidence="8">The sequence shown here is derived from an EMBL/GenBank/DDBJ whole genome shotgun (WGS) entry which is preliminary data.</text>
</comment>
<dbReference type="Gene3D" id="2.40.10.10">
    <property type="entry name" value="Trypsin-like serine proteases"/>
    <property type="match status" value="2"/>
</dbReference>
<evidence type="ECO:0000256" key="5">
    <source>
        <dbReference type="RuleBase" id="RU363034"/>
    </source>
</evidence>
<sequence length="382" mass="41945">MSPMCGTSSVPSRCPFPYDFSLWYFPEDDPVASRIAERLRQEGFRGFTEHQDQVAGTSVILTAREVIEASRVAILLLSARSVGDPWCQRVSEWNLIHVIHHHGTKVVPVCVGVTKAEVPPFLQHLILLDYQTRGWLQPSIIGGHEAKPHSRPYMVSLQFGGVHVCGAALLQQRWVLTAAHCLAQRSWTSGRVVVGLHNLKDRGAAPQTFPIRAACPHPGYDRETMENDLLLLQLEGKVTLSQTRQLIRLPRRGPAVGATCSLAGWGSRGRGKLSPTLQELEVTVMDPRMCNNSRFWNGGIAPTMICFQGKPRGSAPSKGDSGGPLVCGKRAEVAGVMSFTGPNITDPFKPPVATSTIKDKKWIQKTLRRGCKSPPAPAHRTY</sequence>
<dbReference type="SUPFAM" id="SSF52200">
    <property type="entry name" value="Toll/Interleukin receptor TIR domain"/>
    <property type="match status" value="1"/>
</dbReference>
<keyword evidence="1 5" id="KW-0645">Protease</keyword>
<feature type="domain" description="TIR" evidence="6">
    <location>
        <begin position="16"/>
        <end position="142"/>
    </location>
</feature>
<dbReference type="InterPro" id="IPR043504">
    <property type="entry name" value="Peptidase_S1_PA_chymotrypsin"/>
</dbReference>
<dbReference type="PRINTS" id="PR00722">
    <property type="entry name" value="CHYMOTRYPSIN"/>
</dbReference>
<dbReference type="PROSITE" id="PS00134">
    <property type="entry name" value="TRYPSIN_HIS"/>
    <property type="match status" value="1"/>
</dbReference>
<dbReference type="SUPFAM" id="SSF50494">
    <property type="entry name" value="Trypsin-like serine proteases"/>
    <property type="match status" value="1"/>
</dbReference>
<dbReference type="Gene3D" id="3.40.50.10140">
    <property type="entry name" value="Toll/interleukin-1 receptor homology (TIR) domain"/>
    <property type="match status" value="1"/>
</dbReference>
<reference evidence="8" key="1">
    <citation type="submission" date="2019-10" db="EMBL/GenBank/DDBJ databases">
        <authorList>
            <person name="Soares A.E.R."/>
            <person name="Aleixo A."/>
            <person name="Schneider P."/>
            <person name="Miyaki C.Y."/>
            <person name="Schneider M.P."/>
            <person name="Mello C."/>
            <person name="Vasconcelos A.T.R."/>
        </authorList>
    </citation>
    <scope>NUCLEOTIDE SEQUENCE</scope>
    <source>
        <tissue evidence="8">Muscle</tissue>
    </source>
</reference>
<dbReference type="Proteomes" id="UP001145742">
    <property type="component" value="Unassembled WGS sequence"/>
</dbReference>
<gene>
    <name evidence="8" type="primary">Gzmm</name>
    <name evidence="8" type="ORF">WISP_97956</name>
</gene>
<organism evidence="8 9">
    <name type="scientific">Willisornis vidua</name>
    <name type="common">Xingu scale-backed antbird</name>
    <dbReference type="NCBI Taxonomy" id="1566151"/>
    <lineage>
        <taxon>Eukaryota</taxon>
        <taxon>Metazoa</taxon>
        <taxon>Chordata</taxon>
        <taxon>Craniata</taxon>
        <taxon>Vertebrata</taxon>
        <taxon>Euteleostomi</taxon>
        <taxon>Archelosauria</taxon>
        <taxon>Archosauria</taxon>
        <taxon>Dinosauria</taxon>
        <taxon>Saurischia</taxon>
        <taxon>Theropoda</taxon>
        <taxon>Coelurosauria</taxon>
        <taxon>Aves</taxon>
        <taxon>Neognathae</taxon>
        <taxon>Neoaves</taxon>
        <taxon>Telluraves</taxon>
        <taxon>Australaves</taxon>
        <taxon>Passeriformes</taxon>
        <taxon>Thamnophilidae</taxon>
        <taxon>Willisornis</taxon>
    </lineage>
</organism>
<dbReference type="InterPro" id="IPR018114">
    <property type="entry name" value="TRYPSIN_HIS"/>
</dbReference>
<keyword evidence="4" id="KW-1015">Disulfide bond</keyword>
<evidence type="ECO:0000256" key="4">
    <source>
        <dbReference type="ARBA" id="ARBA00023157"/>
    </source>
</evidence>
<evidence type="ECO:0000259" key="6">
    <source>
        <dbReference type="PROSITE" id="PS50104"/>
    </source>
</evidence>
<dbReference type="PANTHER" id="PTHR24271">
    <property type="entry name" value="KALLIKREIN-RELATED"/>
    <property type="match status" value="1"/>
</dbReference>
<evidence type="ECO:0000313" key="8">
    <source>
        <dbReference type="EMBL" id="KAJ7412209.1"/>
    </source>
</evidence>
<evidence type="ECO:0000256" key="1">
    <source>
        <dbReference type="ARBA" id="ARBA00022670"/>
    </source>
</evidence>
<dbReference type="InterPro" id="IPR001254">
    <property type="entry name" value="Trypsin_dom"/>
</dbReference>
<dbReference type="EMBL" id="WHWB01034256">
    <property type="protein sequence ID" value="KAJ7412209.1"/>
    <property type="molecule type" value="Genomic_DNA"/>
</dbReference>
<dbReference type="PROSITE" id="PS00135">
    <property type="entry name" value="TRYPSIN_SER"/>
    <property type="match status" value="1"/>
</dbReference>
<accession>A0ABQ9D574</accession>
<dbReference type="CDD" id="cd00190">
    <property type="entry name" value="Tryp_SPc"/>
    <property type="match status" value="1"/>
</dbReference>
<evidence type="ECO:0000256" key="3">
    <source>
        <dbReference type="ARBA" id="ARBA00022825"/>
    </source>
</evidence>
<dbReference type="InterPro" id="IPR000157">
    <property type="entry name" value="TIR_dom"/>
</dbReference>
<dbReference type="InterPro" id="IPR009003">
    <property type="entry name" value="Peptidase_S1_PA"/>
</dbReference>
<keyword evidence="3 5" id="KW-0720">Serine protease</keyword>
<name>A0ABQ9D574_9PASS</name>
<protein>
    <submittedName>
        <fullName evidence="8">Granzyme M</fullName>
    </submittedName>
</protein>